<evidence type="ECO:0000313" key="3">
    <source>
        <dbReference type="Proteomes" id="UP000094385"/>
    </source>
</evidence>
<protein>
    <submittedName>
        <fullName evidence="2">Uncharacterized protein</fullName>
    </submittedName>
</protein>
<feature type="region of interest" description="Disordered" evidence="1">
    <location>
        <begin position="41"/>
        <end position="72"/>
    </location>
</feature>
<dbReference type="EMBL" id="KV454290">
    <property type="protein sequence ID" value="ODQ75932.1"/>
    <property type="molecule type" value="Genomic_DNA"/>
</dbReference>
<accession>A0A1E3QFT2</accession>
<evidence type="ECO:0000256" key="1">
    <source>
        <dbReference type="SAM" id="MobiDB-lite"/>
    </source>
</evidence>
<gene>
    <name evidence="2" type="ORF">LIPSTDRAFT_61511</name>
</gene>
<proteinExistence type="predicted"/>
<name>A0A1E3QFT2_LIPST</name>
<keyword evidence="3" id="KW-1185">Reference proteome</keyword>
<organism evidence="2 3">
    <name type="scientific">Lipomyces starkeyi NRRL Y-11557</name>
    <dbReference type="NCBI Taxonomy" id="675824"/>
    <lineage>
        <taxon>Eukaryota</taxon>
        <taxon>Fungi</taxon>
        <taxon>Dikarya</taxon>
        <taxon>Ascomycota</taxon>
        <taxon>Saccharomycotina</taxon>
        <taxon>Lipomycetes</taxon>
        <taxon>Lipomycetales</taxon>
        <taxon>Lipomycetaceae</taxon>
        <taxon>Lipomyces</taxon>
    </lineage>
</organism>
<evidence type="ECO:0000313" key="2">
    <source>
        <dbReference type="EMBL" id="ODQ75932.1"/>
    </source>
</evidence>
<sequence>MASLSSFAGCACHPLDISNALDSPFDLKSTMQNLRYDIQVPGREYSDPKPWPPRPPTPHPPRPVDPRTGALRSHADDLSLALHPYLTLSKFQVVQRWRAAVPPFMRDVESNC</sequence>
<dbReference type="AlphaFoldDB" id="A0A1E3QFT2"/>
<dbReference type="Proteomes" id="UP000094385">
    <property type="component" value="Unassembled WGS sequence"/>
</dbReference>
<reference evidence="2 3" key="1">
    <citation type="journal article" date="2016" name="Proc. Natl. Acad. Sci. U.S.A.">
        <title>Comparative genomics of biotechnologically important yeasts.</title>
        <authorList>
            <person name="Riley R."/>
            <person name="Haridas S."/>
            <person name="Wolfe K.H."/>
            <person name="Lopes M.R."/>
            <person name="Hittinger C.T."/>
            <person name="Goeker M."/>
            <person name="Salamov A.A."/>
            <person name="Wisecaver J.H."/>
            <person name="Long T.M."/>
            <person name="Calvey C.H."/>
            <person name="Aerts A.L."/>
            <person name="Barry K.W."/>
            <person name="Choi C."/>
            <person name="Clum A."/>
            <person name="Coughlan A.Y."/>
            <person name="Deshpande S."/>
            <person name="Douglass A.P."/>
            <person name="Hanson S.J."/>
            <person name="Klenk H.-P."/>
            <person name="LaButti K.M."/>
            <person name="Lapidus A."/>
            <person name="Lindquist E.A."/>
            <person name="Lipzen A.M."/>
            <person name="Meier-Kolthoff J.P."/>
            <person name="Ohm R.A."/>
            <person name="Otillar R.P."/>
            <person name="Pangilinan J.L."/>
            <person name="Peng Y."/>
            <person name="Rokas A."/>
            <person name="Rosa C.A."/>
            <person name="Scheuner C."/>
            <person name="Sibirny A.A."/>
            <person name="Slot J.C."/>
            <person name="Stielow J.B."/>
            <person name="Sun H."/>
            <person name="Kurtzman C.P."/>
            <person name="Blackwell M."/>
            <person name="Grigoriev I.V."/>
            <person name="Jeffries T.W."/>
        </authorList>
    </citation>
    <scope>NUCLEOTIDE SEQUENCE [LARGE SCALE GENOMIC DNA]</scope>
    <source>
        <strain evidence="2 3">NRRL Y-11557</strain>
    </source>
</reference>
<feature type="compositionally biased region" description="Pro residues" evidence="1">
    <location>
        <begin position="49"/>
        <end position="63"/>
    </location>
</feature>
<dbReference type="OrthoDB" id="10464876at2759"/>